<evidence type="ECO:0000256" key="1">
    <source>
        <dbReference type="ARBA" id="ARBA00004651"/>
    </source>
</evidence>
<keyword evidence="3 6" id="KW-0812">Transmembrane</keyword>
<keyword evidence="4 6" id="KW-1133">Transmembrane helix</keyword>
<evidence type="ECO:0000313" key="9">
    <source>
        <dbReference type="Proteomes" id="UP000243784"/>
    </source>
</evidence>
<dbReference type="PANTHER" id="PTHR35007">
    <property type="entry name" value="INTEGRAL MEMBRANE PROTEIN-RELATED"/>
    <property type="match status" value="1"/>
</dbReference>
<dbReference type="STRING" id="535712.A4Z71_02175"/>
<keyword evidence="5 6" id="KW-0472">Membrane</keyword>
<evidence type="ECO:0000256" key="6">
    <source>
        <dbReference type="SAM" id="Phobius"/>
    </source>
</evidence>
<evidence type="ECO:0000256" key="2">
    <source>
        <dbReference type="ARBA" id="ARBA00022475"/>
    </source>
</evidence>
<feature type="transmembrane region" description="Helical" evidence="6">
    <location>
        <begin position="187"/>
        <end position="207"/>
    </location>
</feature>
<feature type="transmembrane region" description="Helical" evidence="6">
    <location>
        <begin position="43"/>
        <end position="64"/>
    </location>
</feature>
<dbReference type="GO" id="GO:0005886">
    <property type="term" value="C:plasma membrane"/>
    <property type="evidence" value="ECO:0007669"/>
    <property type="project" value="UniProtKB-SubCell"/>
</dbReference>
<evidence type="ECO:0000259" key="7">
    <source>
        <dbReference type="Pfam" id="PF00482"/>
    </source>
</evidence>
<dbReference type="EMBL" id="CP015208">
    <property type="protein sequence ID" value="AOY55820.1"/>
    <property type="molecule type" value="Genomic_DNA"/>
</dbReference>
<evidence type="ECO:0000313" key="8">
    <source>
        <dbReference type="EMBL" id="AOY55820.1"/>
    </source>
</evidence>
<dbReference type="OrthoDB" id="3217742at2"/>
<organism evidence="8 9">
    <name type="scientific">Candidatus Rhodoluna planktonica</name>
    <dbReference type="NCBI Taxonomy" id="535712"/>
    <lineage>
        <taxon>Bacteria</taxon>
        <taxon>Bacillati</taxon>
        <taxon>Actinomycetota</taxon>
        <taxon>Actinomycetes</taxon>
        <taxon>Micrococcales</taxon>
        <taxon>Microbacteriaceae</taxon>
        <taxon>Luna cluster</taxon>
        <taxon>Luna-1 subcluster</taxon>
        <taxon>Rhodoluna</taxon>
    </lineage>
</organism>
<feature type="transmembrane region" description="Helical" evidence="6">
    <location>
        <begin position="219"/>
        <end position="239"/>
    </location>
</feature>
<evidence type="ECO:0000256" key="3">
    <source>
        <dbReference type="ARBA" id="ARBA00022692"/>
    </source>
</evidence>
<sequence>MSTIANRLAGILRFGQKTSGFAVAAILTFAIFTYLMLESMSGLKAFAIGGSVGLTALVLEIFVLRAKKIAQHLESLAPIVANSFASSFSVGATFLEAFEDLAKNGPPELRELFQSAVDSLLSGHRVSTLLRELSNNFQNRYFDLVFIALEVANKGGNSGSIRALKELAGRIRIEQTMHLELRAKQQWVGATARLAVASPWVVVLLLSMRPEARAFYETAQGVLLLMVGLLVSVVAYRAVSILGRLPLIPRVFA</sequence>
<keyword evidence="9" id="KW-1185">Reference proteome</keyword>
<feature type="transmembrane region" description="Helical" evidence="6">
    <location>
        <begin position="20"/>
        <end position="37"/>
    </location>
</feature>
<dbReference type="AlphaFoldDB" id="A0A1D9DYF7"/>
<evidence type="ECO:0000256" key="5">
    <source>
        <dbReference type="ARBA" id="ARBA00023136"/>
    </source>
</evidence>
<proteinExistence type="predicted"/>
<reference evidence="8 9" key="1">
    <citation type="journal article" date="2016" name="Biochim. Biophys. Acta">
        <title>Photochemical characterization of actinorhodopsin and its functional existence in the natural host.</title>
        <authorList>
            <person name="Nakamura S."/>
            <person name="Kikukawa T."/>
            <person name="Tamogami J."/>
            <person name="Kamiya M."/>
            <person name="Aizawa T."/>
            <person name="Hahn M.W."/>
            <person name="Ihara K."/>
            <person name="Kamo N."/>
            <person name="Demura M."/>
        </authorList>
    </citation>
    <scope>NUCLEOTIDE SEQUENCE [LARGE SCALE GENOMIC DNA]</scope>
    <source>
        <strain evidence="8 9">MWH-Dar1</strain>
    </source>
</reference>
<feature type="domain" description="Type II secretion system protein GspF" evidence="7">
    <location>
        <begin position="82"/>
        <end position="206"/>
    </location>
</feature>
<dbReference type="KEGG" id="rpla:A4Z71_02175"/>
<dbReference type="InterPro" id="IPR018076">
    <property type="entry name" value="T2SS_GspF_dom"/>
</dbReference>
<keyword evidence="2" id="KW-1003">Cell membrane</keyword>
<gene>
    <name evidence="8" type="ORF">A4Z71_02175</name>
</gene>
<dbReference type="Pfam" id="PF00482">
    <property type="entry name" value="T2SSF"/>
    <property type="match status" value="1"/>
</dbReference>
<evidence type="ECO:0000256" key="4">
    <source>
        <dbReference type="ARBA" id="ARBA00022989"/>
    </source>
</evidence>
<accession>A0A1D9DYF7</accession>
<protein>
    <recommendedName>
        <fullName evidence="7">Type II secretion system protein GspF domain-containing protein</fullName>
    </recommendedName>
</protein>
<dbReference type="Proteomes" id="UP000243784">
    <property type="component" value="Chromosome"/>
</dbReference>
<name>A0A1D9DYF7_9MICO</name>
<comment type="subcellular location">
    <subcellularLocation>
        <location evidence="1">Cell membrane</location>
        <topology evidence="1">Multi-pass membrane protein</topology>
    </subcellularLocation>
</comment>
<dbReference type="PANTHER" id="PTHR35007:SF3">
    <property type="entry name" value="POSSIBLE CONSERVED ALANINE RICH MEMBRANE PROTEIN"/>
    <property type="match status" value="1"/>
</dbReference>
<dbReference type="RefSeq" id="WP_070954332.1">
    <property type="nucleotide sequence ID" value="NZ_CP015208.1"/>
</dbReference>